<dbReference type="Proteomes" id="UP000059680">
    <property type="component" value="Chromosome 8"/>
</dbReference>
<gene>
    <name evidence="2" type="ordered locus">Os08g0188300</name>
    <name evidence="2" type="ORF">OSNPB_080188300</name>
</gene>
<evidence type="ECO:0000313" key="3">
    <source>
        <dbReference type="Proteomes" id="UP000059680"/>
    </source>
</evidence>
<reference evidence="3" key="1">
    <citation type="journal article" date="2005" name="Nature">
        <title>The map-based sequence of the rice genome.</title>
        <authorList>
            <consortium name="International rice genome sequencing project (IRGSP)"/>
            <person name="Matsumoto T."/>
            <person name="Wu J."/>
            <person name="Kanamori H."/>
            <person name="Katayose Y."/>
            <person name="Fujisawa M."/>
            <person name="Namiki N."/>
            <person name="Mizuno H."/>
            <person name="Yamamoto K."/>
            <person name="Antonio B.A."/>
            <person name="Baba T."/>
            <person name="Sakata K."/>
            <person name="Nagamura Y."/>
            <person name="Aoki H."/>
            <person name="Arikawa K."/>
            <person name="Arita K."/>
            <person name="Bito T."/>
            <person name="Chiden Y."/>
            <person name="Fujitsuka N."/>
            <person name="Fukunaka R."/>
            <person name="Hamada M."/>
            <person name="Harada C."/>
            <person name="Hayashi A."/>
            <person name="Hijishita S."/>
            <person name="Honda M."/>
            <person name="Hosokawa S."/>
            <person name="Ichikawa Y."/>
            <person name="Idonuma A."/>
            <person name="Iijima M."/>
            <person name="Ikeda M."/>
            <person name="Ikeno M."/>
            <person name="Ito K."/>
            <person name="Ito S."/>
            <person name="Ito T."/>
            <person name="Ito Y."/>
            <person name="Ito Y."/>
            <person name="Iwabuchi A."/>
            <person name="Kamiya K."/>
            <person name="Karasawa W."/>
            <person name="Kurita K."/>
            <person name="Katagiri S."/>
            <person name="Kikuta A."/>
            <person name="Kobayashi H."/>
            <person name="Kobayashi N."/>
            <person name="Machita K."/>
            <person name="Maehara T."/>
            <person name="Masukawa M."/>
            <person name="Mizubayashi T."/>
            <person name="Mukai Y."/>
            <person name="Nagasaki H."/>
            <person name="Nagata Y."/>
            <person name="Naito S."/>
            <person name="Nakashima M."/>
            <person name="Nakama Y."/>
            <person name="Nakamichi Y."/>
            <person name="Nakamura M."/>
            <person name="Meguro A."/>
            <person name="Negishi M."/>
            <person name="Ohta I."/>
            <person name="Ohta T."/>
            <person name="Okamoto M."/>
            <person name="Ono N."/>
            <person name="Saji S."/>
            <person name="Sakaguchi M."/>
            <person name="Sakai K."/>
            <person name="Shibata M."/>
            <person name="Shimokawa T."/>
            <person name="Song J."/>
            <person name="Takazaki Y."/>
            <person name="Terasawa K."/>
            <person name="Tsugane M."/>
            <person name="Tsuji K."/>
            <person name="Ueda S."/>
            <person name="Waki K."/>
            <person name="Yamagata H."/>
            <person name="Yamamoto M."/>
            <person name="Yamamoto S."/>
            <person name="Yamane H."/>
            <person name="Yoshiki S."/>
            <person name="Yoshihara R."/>
            <person name="Yukawa K."/>
            <person name="Zhong H."/>
            <person name="Yano M."/>
            <person name="Yuan Q."/>
            <person name="Ouyang S."/>
            <person name="Liu J."/>
            <person name="Jones K.M."/>
            <person name="Gansberger K."/>
            <person name="Moffat K."/>
            <person name="Hill J."/>
            <person name="Bera J."/>
            <person name="Fadrosh D."/>
            <person name="Jin S."/>
            <person name="Johri S."/>
            <person name="Kim M."/>
            <person name="Overton L."/>
            <person name="Reardon M."/>
            <person name="Tsitrin T."/>
            <person name="Vuong H."/>
            <person name="Weaver B."/>
            <person name="Ciecko A."/>
            <person name="Tallon L."/>
            <person name="Jackson J."/>
            <person name="Pai G."/>
            <person name="Aken S.V."/>
            <person name="Utterback T."/>
            <person name="Reidmuller S."/>
            <person name="Feldblyum T."/>
            <person name="Hsiao J."/>
            <person name="Zismann V."/>
            <person name="Iobst S."/>
            <person name="de Vazeille A.R."/>
            <person name="Buell C.R."/>
            <person name="Ying K."/>
            <person name="Li Y."/>
            <person name="Lu T."/>
            <person name="Huang Y."/>
            <person name="Zhao Q."/>
            <person name="Feng Q."/>
            <person name="Zhang L."/>
            <person name="Zhu J."/>
            <person name="Weng Q."/>
            <person name="Mu J."/>
            <person name="Lu Y."/>
            <person name="Fan D."/>
            <person name="Liu Y."/>
            <person name="Guan J."/>
            <person name="Zhang Y."/>
            <person name="Yu S."/>
            <person name="Liu X."/>
            <person name="Zhang Y."/>
            <person name="Hong G."/>
            <person name="Han B."/>
            <person name="Choisne N."/>
            <person name="Demange N."/>
            <person name="Orjeda G."/>
            <person name="Samain S."/>
            <person name="Cattolico L."/>
            <person name="Pelletier E."/>
            <person name="Couloux A."/>
            <person name="Segurens B."/>
            <person name="Wincker P."/>
            <person name="D'Hont A."/>
            <person name="Scarpelli C."/>
            <person name="Weissenbach J."/>
            <person name="Salanoubat M."/>
            <person name="Quetier F."/>
            <person name="Yu Y."/>
            <person name="Kim H.R."/>
            <person name="Rambo T."/>
            <person name="Currie J."/>
            <person name="Collura K."/>
            <person name="Luo M."/>
            <person name="Yang T."/>
            <person name="Ammiraju J.S.S."/>
            <person name="Engler F."/>
            <person name="Soderlund C."/>
            <person name="Wing R.A."/>
            <person name="Palmer L.E."/>
            <person name="de la Bastide M."/>
            <person name="Spiegel L."/>
            <person name="Nascimento L."/>
            <person name="Zutavern T."/>
            <person name="O'Shaughnessy A."/>
            <person name="Dike S."/>
            <person name="Dedhia N."/>
            <person name="Preston R."/>
            <person name="Balija V."/>
            <person name="McCombie W.R."/>
            <person name="Chow T."/>
            <person name="Chen H."/>
            <person name="Chung M."/>
            <person name="Chen C."/>
            <person name="Shaw J."/>
            <person name="Wu H."/>
            <person name="Hsiao K."/>
            <person name="Chao Y."/>
            <person name="Chu M."/>
            <person name="Cheng C."/>
            <person name="Hour A."/>
            <person name="Lee P."/>
            <person name="Lin S."/>
            <person name="Lin Y."/>
            <person name="Liou J."/>
            <person name="Liu S."/>
            <person name="Hsing Y."/>
            <person name="Raghuvanshi S."/>
            <person name="Mohanty A."/>
            <person name="Bharti A.K."/>
            <person name="Gaur A."/>
            <person name="Gupta V."/>
            <person name="Kumar D."/>
            <person name="Ravi V."/>
            <person name="Vij S."/>
            <person name="Kapur A."/>
            <person name="Khurana P."/>
            <person name="Khurana P."/>
            <person name="Khurana J.P."/>
            <person name="Tyagi A.K."/>
            <person name="Gaikwad K."/>
            <person name="Singh A."/>
            <person name="Dalal V."/>
            <person name="Srivastava S."/>
            <person name="Dixit A."/>
            <person name="Pal A.K."/>
            <person name="Ghazi I.A."/>
            <person name="Yadav M."/>
            <person name="Pandit A."/>
            <person name="Bhargava A."/>
            <person name="Sureshbabu K."/>
            <person name="Batra K."/>
            <person name="Sharma T.R."/>
            <person name="Mohapatra T."/>
            <person name="Singh N.K."/>
            <person name="Messing J."/>
            <person name="Nelson A.B."/>
            <person name="Fuks G."/>
            <person name="Kavchok S."/>
            <person name="Keizer G."/>
            <person name="Linton E."/>
            <person name="Llaca V."/>
            <person name="Song R."/>
            <person name="Tanyolac B."/>
            <person name="Young S."/>
            <person name="Ho-Il K."/>
            <person name="Hahn J.H."/>
            <person name="Sangsakoo G."/>
            <person name="Vanavichit A."/>
            <person name="de Mattos Luiz.A.T."/>
            <person name="Zimmer P.D."/>
            <person name="Malone G."/>
            <person name="Dellagostin O."/>
            <person name="de Oliveira A.C."/>
            <person name="Bevan M."/>
            <person name="Bancroft I."/>
            <person name="Minx P."/>
            <person name="Cordum H."/>
            <person name="Wilson R."/>
            <person name="Cheng Z."/>
            <person name="Jin W."/>
            <person name="Jiang J."/>
            <person name="Leong S.A."/>
            <person name="Iwama H."/>
            <person name="Gojobori T."/>
            <person name="Itoh T."/>
            <person name="Niimura Y."/>
            <person name="Fujii Y."/>
            <person name="Habara T."/>
            <person name="Sakai H."/>
            <person name="Sato Y."/>
            <person name="Wilson G."/>
            <person name="Kumar K."/>
            <person name="McCouch S."/>
            <person name="Juretic N."/>
            <person name="Hoen D."/>
            <person name="Wright S."/>
            <person name="Bruskiewich R."/>
            <person name="Bureau T."/>
            <person name="Miyao A."/>
            <person name="Hirochika H."/>
            <person name="Nishikawa T."/>
            <person name="Kadowaki K."/>
            <person name="Sugiura M."/>
            <person name="Burr B."/>
            <person name="Sasaki T."/>
        </authorList>
    </citation>
    <scope>NUCLEOTIDE SEQUENCE [LARGE SCALE GENOMIC DNA]</scope>
    <source>
        <strain evidence="3">cv. Nipponbare</strain>
    </source>
</reference>
<reference evidence="2 3" key="3">
    <citation type="journal article" date="2013" name="Rice">
        <title>Improvement of the Oryza sativa Nipponbare reference genome using next generation sequence and optical map data.</title>
        <authorList>
            <person name="Kawahara Y."/>
            <person name="de la Bastide M."/>
            <person name="Hamilton J.P."/>
            <person name="Kanamori H."/>
            <person name="McCombie W.R."/>
            <person name="Ouyang S."/>
            <person name="Schwartz D.C."/>
            <person name="Tanaka T."/>
            <person name="Wu J."/>
            <person name="Zhou S."/>
            <person name="Childs K.L."/>
            <person name="Davidson R.M."/>
            <person name="Lin H."/>
            <person name="Quesada-Ocampo L."/>
            <person name="Vaillancourt B."/>
            <person name="Sakai H."/>
            <person name="Lee S.S."/>
            <person name="Kim J."/>
            <person name="Numa H."/>
            <person name="Itoh T."/>
            <person name="Buell C.R."/>
            <person name="Matsumoto T."/>
        </authorList>
    </citation>
    <scope>NUCLEOTIDE SEQUENCE [LARGE SCALE GENOMIC DNA]</scope>
    <source>
        <strain evidence="3">cv. Nipponbare</strain>
    </source>
</reference>
<keyword evidence="3" id="KW-1185">Reference proteome</keyword>
<proteinExistence type="predicted"/>
<sequence>MASMKQEKDARIIVLALAAPVTKFKPPQTRKRNKASSSNHAKSKRASTDGPSGIIKLKESTTFAHGKDQIMEEATDFVHQIGTVNNIQQNQEEPAGLNQQQPAYLGLAHGGPQIPLEAAGITMLQESTTANGIAQIMEEETDTDDNVQQNKEEPAGLNQQQPDLGLADVPQIPEEAAPGPADPNEDVNDVFEFALNNNVLDL</sequence>
<dbReference type="AlphaFoldDB" id="A0A0P0XD21"/>
<organism evidence="2 3">
    <name type="scientific">Oryza sativa subsp. japonica</name>
    <name type="common">Rice</name>
    <dbReference type="NCBI Taxonomy" id="39947"/>
    <lineage>
        <taxon>Eukaryota</taxon>
        <taxon>Viridiplantae</taxon>
        <taxon>Streptophyta</taxon>
        <taxon>Embryophyta</taxon>
        <taxon>Tracheophyta</taxon>
        <taxon>Spermatophyta</taxon>
        <taxon>Magnoliopsida</taxon>
        <taxon>Liliopsida</taxon>
        <taxon>Poales</taxon>
        <taxon>Poaceae</taxon>
        <taxon>BOP clade</taxon>
        <taxon>Oryzoideae</taxon>
        <taxon>Oryzeae</taxon>
        <taxon>Oryzinae</taxon>
        <taxon>Oryza</taxon>
        <taxon>Oryza sativa</taxon>
    </lineage>
</organism>
<feature type="region of interest" description="Disordered" evidence="1">
    <location>
        <begin position="141"/>
        <end position="188"/>
    </location>
</feature>
<dbReference type="InParanoid" id="A0A0P0XD21"/>
<dbReference type="PaxDb" id="39947-A0A0P0XD21"/>
<reference evidence="2 3" key="2">
    <citation type="journal article" date="2013" name="Plant Cell Physiol.">
        <title>Rice Annotation Project Database (RAP-DB): an integrative and interactive database for rice genomics.</title>
        <authorList>
            <person name="Sakai H."/>
            <person name="Lee S.S."/>
            <person name="Tanaka T."/>
            <person name="Numa H."/>
            <person name="Kim J."/>
            <person name="Kawahara Y."/>
            <person name="Wakimoto H."/>
            <person name="Yang C.C."/>
            <person name="Iwamoto M."/>
            <person name="Abe T."/>
            <person name="Yamada Y."/>
            <person name="Muto A."/>
            <person name="Inokuchi H."/>
            <person name="Ikemura T."/>
            <person name="Matsumoto T."/>
            <person name="Sasaki T."/>
            <person name="Itoh T."/>
        </authorList>
    </citation>
    <scope>NUCLEOTIDE SEQUENCE [LARGE SCALE GENOMIC DNA]</scope>
    <source>
        <strain evidence="3">cv. Nipponbare</strain>
    </source>
</reference>
<accession>A0A0P0XD21</accession>
<protein>
    <submittedName>
        <fullName evidence="2">Os08g0188300 protein</fullName>
    </submittedName>
</protein>
<dbReference type="KEGG" id="osa:107275921"/>
<dbReference type="OrthoDB" id="10324959at2759"/>
<name>A0A0P0XD21_ORYSJ</name>
<dbReference type="EMBL" id="AP014964">
    <property type="protein sequence ID" value="BAT04145.1"/>
    <property type="molecule type" value="Genomic_DNA"/>
</dbReference>
<feature type="region of interest" description="Disordered" evidence="1">
    <location>
        <begin position="24"/>
        <end position="55"/>
    </location>
</feature>
<evidence type="ECO:0000256" key="1">
    <source>
        <dbReference type="SAM" id="MobiDB-lite"/>
    </source>
</evidence>
<evidence type="ECO:0000313" key="2">
    <source>
        <dbReference type="EMBL" id="BAT04145.1"/>
    </source>
</evidence>